<dbReference type="CDD" id="cd02440">
    <property type="entry name" value="AdoMet_MTases"/>
    <property type="match status" value="1"/>
</dbReference>
<dbReference type="InterPro" id="IPR008854">
    <property type="entry name" value="TPMT"/>
</dbReference>
<accession>A0A1M5KN69</accession>
<dbReference type="PANTHER" id="PTHR10259">
    <property type="entry name" value="THIOPURINE S-METHYLTRANSFERASE"/>
    <property type="match status" value="1"/>
</dbReference>
<organism evidence="4 5">
    <name type="scientific">Salegentibacter echinorum</name>
    <dbReference type="NCBI Taxonomy" id="1073325"/>
    <lineage>
        <taxon>Bacteria</taxon>
        <taxon>Pseudomonadati</taxon>
        <taxon>Bacteroidota</taxon>
        <taxon>Flavobacteriia</taxon>
        <taxon>Flavobacteriales</taxon>
        <taxon>Flavobacteriaceae</taxon>
        <taxon>Salegentibacter</taxon>
    </lineage>
</organism>
<evidence type="ECO:0000256" key="3">
    <source>
        <dbReference type="ARBA" id="ARBA00022691"/>
    </source>
</evidence>
<dbReference type="Pfam" id="PF05724">
    <property type="entry name" value="TPMT"/>
    <property type="match status" value="1"/>
</dbReference>
<dbReference type="InterPro" id="IPR029063">
    <property type="entry name" value="SAM-dependent_MTases_sf"/>
</dbReference>
<evidence type="ECO:0000313" key="4">
    <source>
        <dbReference type="EMBL" id="SHG53613.1"/>
    </source>
</evidence>
<keyword evidence="2 4" id="KW-0808">Transferase</keyword>
<evidence type="ECO:0000256" key="1">
    <source>
        <dbReference type="ARBA" id="ARBA00022603"/>
    </source>
</evidence>
<dbReference type="PANTHER" id="PTHR10259:SF11">
    <property type="entry name" value="THIOPURINE S-METHYLTRANSFERASE"/>
    <property type="match status" value="1"/>
</dbReference>
<evidence type="ECO:0000313" key="5">
    <source>
        <dbReference type="Proteomes" id="UP000183945"/>
    </source>
</evidence>
<evidence type="ECO:0000256" key="2">
    <source>
        <dbReference type="ARBA" id="ARBA00022679"/>
    </source>
</evidence>
<proteinExistence type="predicted"/>
<sequence>MTSNLSFSPEFWSKKYDSDKTGWDVGEISRPLKAYIDQLENKELKILIPGAGNSYEAEYLFLNGFENVFVADLSQKPLQNLKNRVPGFPEAQLLNCNFFDLEDKFDLILEQTFFCALPVNSRPNYAKKMHELLTKEGVVAGLFFNFPLTENGPPFGGNKEEYLSYFSPYFEIEILEPCYNSIKPRKGNELFFKFKNR</sequence>
<dbReference type="AlphaFoldDB" id="A0A1M5KN69"/>
<dbReference type="SUPFAM" id="SSF53335">
    <property type="entry name" value="S-adenosyl-L-methionine-dependent methyltransferases"/>
    <property type="match status" value="1"/>
</dbReference>
<reference evidence="5" key="1">
    <citation type="submission" date="2016-11" db="EMBL/GenBank/DDBJ databases">
        <authorList>
            <person name="Varghese N."/>
            <person name="Submissions S."/>
        </authorList>
    </citation>
    <scope>NUCLEOTIDE SEQUENCE [LARGE SCALE GENOMIC DNA]</scope>
    <source>
        <strain evidence="5">DSM 24579</strain>
    </source>
</reference>
<keyword evidence="3" id="KW-0949">S-adenosyl-L-methionine</keyword>
<dbReference type="Gene3D" id="3.40.50.150">
    <property type="entry name" value="Vaccinia Virus protein VP39"/>
    <property type="match status" value="1"/>
</dbReference>
<dbReference type="Proteomes" id="UP000183945">
    <property type="component" value="Unassembled WGS sequence"/>
</dbReference>
<name>A0A1M5KN69_SALEC</name>
<dbReference type="RefSeq" id="WP_072881203.1">
    <property type="nucleotide sequence ID" value="NZ_FQVT01000015.1"/>
</dbReference>
<dbReference type="OrthoDB" id="9778208at2"/>
<dbReference type="PROSITE" id="PS51585">
    <property type="entry name" value="SAM_MT_TPMT"/>
    <property type="match status" value="1"/>
</dbReference>
<dbReference type="GO" id="GO:0008119">
    <property type="term" value="F:thiopurine S-methyltransferase activity"/>
    <property type="evidence" value="ECO:0007669"/>
    <property type="project" value="TreeGrafter"/>
</dbReference>
<dbReference type="STRING" id="1073325.SAMN05444483_11542"/>
<dbReference type="EMBL" id="FQVT01000015">
    <property type="protein sequence ID" value="SHG53613.1"/>
    <property type="molecule type" value="Genomic_DNA"/>
</dbReference>
<gene>
    <name evidence="4" type="ORF">SAMN05444483_11542</name>
</gene>
<dbReference type="GO" id="GO:0032259">
    <property type="term" value="P:methylation"/>
    <property type="evidence" value="ECO:0007669"/>
    <property type="project" value="UniProtKB-KW"/>
</dbReference>
<keyword evidence="1 4" id="KW-0489">Methyltransferase</keyword>
<keyword evidence="5" id="KW-1185">Reference proteome</keyword>
<protein>
    <submittedName>
        <fullName evidence="4">Thiopurine S-methyltransferase</fullName>
    </submittedName>
</protein>